<keyword evidence="3" id="KW-0812">Transmembrane</keyword>
<sequence length="231" mass="25806">MDEAIANTPDAKKIIENFAKDRDDWWKRQQYITELDKFGGEFSQNIARKDIKKLAIFETALDSFIDCLAMKMSSQVFKAGEFIVNTNEPSDAIYFVLAGVVEVVGADGVSVHAELTSGGFFGEVGVLLDINRTASIRAKSDMAYVFKLSKSHLNEVVSSFPSMKEFLKNAADERYTLVKKREETQHSENINGSEEKPIEQFDMEIAGQSLSKHTSQKHEMFSNGPDSGNSK</sequence>
<evidence type="ECO:0000256" key="8">
    <source>
        <dbReference type="ARBA" id="ARBA00023303"/>
    </source>
</evidence>
<dbReference type="PANTHER" id="PTHR45638">
    <property type="entry name" value="CYCLIC NUCLEOTIDE-GATED CATION CHANNEL SUBUNIT A"/>
    <property type="match status" value="1"/>
</dbReference>
<evidence type="ECO:0000256" key="3">
    <source>
        <dbReference type="ARBA" id="ARBA00022692"/>
    </source>
</evidence>
<evidence type="ECO:0000313" key="11">
    <source>
        <dbReference type="EMBL" id="KAJ3096023.1"/>
    </source>
</evidence>
<dbReference type="InterPro" id="IPR018488">
    <property type="entry name" value="cNMP-bd_CS"/>
</dbReference>
<evidence type="ECO:0000256" key="1">
    <source>
        <dbReference type="ARBA" id="ARBA00004141"/>
    </source>
</evidence>
<keyword evidence="2" id="KW-0813">Transport</keyword>
<keyword evidence="8" id="KW-0407">Ion channel</keyword>
<evidence type="ECO:0000313" key="12">
    <source>
        <dbReference type="Proteomes" id="UP001211907"/>
    </source>
</evidence>
<keyword evidence="12" id="KW-1185">Reference proteome</keyword>
<comment type="subcellular location">
    <subcellularLocation>
        <location evidence="1">Membrane</location>
        <topology evidence="1">Multi-pass membrane protein</topology>
    </subcellularLocation>
</comment>
<dbReference type="EMBL" id="JADGJH010002638">
    <property type="protein sequence ID" value="KAJ3096023.1"/>
    <property type="molecule type" value="Genomic_DNA"/>
</dbReference>
<dbReference type="Pfam" id="PF00027">
    <property type="entry name" value="cNMP_binding"/>
    <property type="match status" value="1"/>
</dbReference>
<dbReference type="GO" id="GO:0005221">
    <property type="term" value="F:intracellularly cyclic nucleotide-activated monoatomic cation channel activity"/>
    <property type="evidence" value="ECO:0007669"/>
    <property type="project" value="InterPro"/>
</dbReference>
<accession>A0AAD5SRF3</accession>
<dbReference type="Gene3D" id="2.60.120.10">
    <property type="entry name" value="Jelly Rolls"/>
    <property type="match status" value="1"/>
</dbReference>
<proteinExistence type="predicted"/>
<dbReference type="Proteomes" id="UP001211907">
    <property type="component" value="Unassembled WGS sequence"/>
</dbReference>
<dbReference type="SUPFAM" id="SSF51206">
    <property type="entry name" value="cAMP-binding domain-like"/>
    <property type="match status" value="1"/>
</dbReference>
<evidence type="ECO:0000256" key="2">
    <source>
        <dbReference type="ARBA" id="ARBA00022448"/>
    </source>
</evidence>
<keyword evidence="6" id="KW-0472">Membrane</keyword>
<evidence type="ECO:0000256" key="9">
    <source>
        <dbReference type="SAM" id="MobiDB-lite"/>
    </source>
</evidence>
<dbReference type="AlphaFoldDB" id="A0AAD5SRF3"/>
<evidence type="ECO:0000259" key="10">
    <source>
        <dbReference type="PROSITE" id="PS50042"/>
    </source>
</evidence>
<dbReference type="GO" id="GO:0044877">
    <property type="term" value="F:protein-containing complex binding"/>
    <property type="evidence" value="ECO:0007669"/>
    <property type="project" value="TreeGrafter"/>
</dbReference>
<name>A0AAD5SRF3_9FUNG</name>
<feature type="region of interest" description="Disordered" evidence="9">
    <location>
        <begin position="180"/>
        <end position="231"/>
    </location>
</feature>
<evidence type="ECO:0000256" key="5">
    <source>
        <dbReference type="ARBA" id="ARBA00023065"/>
    </source>
</evidence>
<dbReference type="PANTHER" id="PTHR45638:SF11">
    <property type="entry name" value="CYCLIC NUCLEOTIDE-GATED CATION CHANNEL SUBUNIT A"/>
    <property type="match status" value="1"/>
</dbReference>
<dbReference type="GO" id="GO:0016020">
    <property type="term" value="C:membrane"/>
    <property type="evidence" value="ECO:0007669"/>
    <property type="project" value="UniProtKB-SubCell"/>
</dbReference>
<dbReference type="PROSITE" id="PS50042">
    <property type="entry name" value="CNMP_BINDING_3"/>
    <property type="match status" value="1"/>
</dbReference>
<evidence type="ECO:0000256" key="7">
    <source>
        <dbReference type="ARBA" id="ARBA00023286"/>
    </source>
</evidence>
<dbReference type="InterPro" id="IPR000595">
    <property type="entry name" value="cNMP-bd_dom"/>
</dbReference>
<evidence type="ECO:0000256" key="4">
    <source>
        <dbReference type="ARBA" id="ARBA00022989"/>
    </source>
</evidence>
<dbReference type="CDD" id="cd00038">
    <property type="entry name" value="CAP_ED"/>
    <property type="match status" value="1"/>
</dbReference>
<protein>
    <submittedName>
        <fullName evidence="11">Anaphase-promoting complex subunit Hcn1</fullName>
    </submittedName>
</protein>
<keyword evidence="4" id="KW-1133">Transmembrane helix</keyword>
<comment type="caution">
    <text evidence="11">The sequence shown here is derived from an EMBL/GenBank/DDBJ whole genome shotgun (WGS) entry which is preliminary data.</text>
</comment>
<dbReference type="PROSITE" id="PS00889">
    <property type="entry name" value="CNMP_BINDING_2"/>
    <property type="match status" value="1"/>
</dbReference>
<dbReference type="SMART" id="SM00100">
    <property type="entry name" value="cNMP"/>
    <property type="match status" value="1"/>
</dbReference>
<dbReference type="InterPro" id="IPR014710">
    <property type="entry name" value="RmlC-like_jellyroll"/>
</dbReference>
<feature type="domain" description="Cyclic nucleotide-binding" evidence="10">
    <location>
        <begin position="56"/>
        <end position="174"/>
    </location>
</feature>
<keyword evidence="7" id="KW-1071">Ligand-gated ion channel</keyword>
<gene>
    <name evidence="11" type="primary">HCN1_4</name>
    <name evidence="11" type="ORF">HK100_005659</name>
</gene>
<organism evidence="11 12">
    <name type="scientific">Physocladia obscura</name>
    <dbReference type="NCBI Taxonomy" id="109957"/>
    <lineage>
        <taxon>Eukaryota</taxon>
        <taxon>Fungi</taxon>
        <taxon>Fungi incertae sedis</taxon>
        <taxon>Chytridiomycota</taxon>
        <taxon>Chytridiomycota incertae sedis</taxon>
        <taxon>Chytridiomycetes</taxon>
        <taxon>Chytridiales</taxon>
        <taxon>Chytriomycetaceae</taxon>
        <taxon>Physocladia</taxon>
    </lineage>
</organism>
<reference evidence="11" key="1">
    <citation type="submission" date="2020-05" db="EMBL/GenBank/DDBJ databases">
        <title>Phylogenomic resolution of chytrid fungi.</title>
        <authorList>
            <person name="Stajich J.E."/>
            <person name="Amses K."/>
            <person name="Simmons R."/>
            <person name="Seto K."/>
            <person name="Myers J."/>
            <person name="Bonds A."/>
            <person name="Quandt C.A."/>
            <person name="Barry K."/>
            <person name="Liu P."/>
            <person name="Grigoriev I."/>
            <person name="Longcore J.E."/>
            <person name="James T.Y."/>
        </authorList>
    </citation>
    <scope>NUCLEOTIDE SEQUENCE</scope>
    <source>
        <strain evidence="11">JEL0513</strain>
    </source>
</reference>
<evidence type="ECO:0000256" key="6">
    <source>
        <dbReference type="ARBA" id="ARBA00023136"/>
    </source>
</evidence>
<keyword evidence="5" id="KW-0406">Ion transport</keyword>
<dbReference type="InterPro" id="IPR018490">
    <property type="entry name" value="cNMP-bd_dom_sf"/>
</dbReference>
<dbReference type="InterPro" id="IPR050866">
    <property type="entry name" value="CNG_cation_channel"/>
</dbReference>